<keyword evidence="1" id="KW-0547">Nucleotide-binding</keyword>
<dbReference type="InterPro" id="IPR041664">
    <property type="entry name" value="AAA_16"/>
</dbReference>
<dbReference type="PRINTS" id="PR00038">
    <property type="entry name" value="HTHLUXR"/>
</dbReference>
<evidence type="ECO:0000256" key="3">
    <source>
        <dbReference type="SAM" id="MobiDB-lite"/>
    </source>
</evidence>
<dbReference type="Gene3D" id="3.40.50.300">
    <property type="entry name" value="P-loop containing nucleotide triphosphate hydrolases"/>
    <property type="match status" value="1"/>
</dbReference>
<dbReference type="GO" id="GO:0005737">
    <property type="term" value="C:cytoplasm"/>
    <property type="evidence" value="ECO:0007669"/>
    <property type="project" value="TreeGrafter"/>
</dbReference>
<dbReference type="Gene3D" id="1.10.10.10">
    <property type="entry name" value="Winged helix-like DNA-binding domain superfamily/Winged helix DNA-binding domain"/>
    <property type="match status" value="1"/>
</dbReference>
<dbReference type="Pfam" id="PF00196">
    <property type="entry name" value="GerE"/>
    <property type="match status" value="1"/>
</dbReference>
<dbReference type="GO" id="GO:0004016">
    <property type="term" value="F:adenylate cyclase activity"/>
    <property type="evidence" value="ECO:0007669"/>
    <property type="project" value="TreeGrafter"/>
</dbReference>
<reference evidence="5 6" key="1">
    <citation type="submission" date="2018-03" db="EMBL/GenBank/DDBJ databases">
        <title>Genomic Encyclopedia of Archaeal and Bacterial Type Strains, Phase II (KMG-II): from individual species to whole genera.</title>
        <authorList>
            <person name="Goeker M."/>
        </authorList>
    </citation>
    <scope>NUCLEOTIDE SEQUENCE [LARGE SCALE GENOMIC DNA]</scope>
    <source>
        <strain evidence="5 6">DSM 43146</strain>
    </source>
</reference>
<dbReference type="InterPro" id="IPR000792">
    <property type="entry name" value="Tscrpt_reg_LuxR_C"/>
</dbReference>
<dbReference type="AlphaFoldDB" id="A0A2T0K3R1"/>
<accession>A0A2T0K3R1</accession>
<dbReference type="GO" id="GO:0003677">
    <property type="term" value="F:DNA binding"/>
    <property type="evidence" value="ECO:0007669"/>
    <property type="project" value="InterPro"/>
</dbReference>
<dbReference type="InterPro" id="IPR027417">
    <property type="entry name" value="P-loop_NTPase"/>
</dbReference>
<evidence type="ECO:0000313" key="6">
    <source>
        <dbReference type="Proteomes" id="UP000239415"/>
    </source>
</evidence>
<dbReference type="CDD" id="cd06170">
    <property type="entry name" value="LuxR_C_like"/>
    <property type="match status" value="1"/>
</dbReference>
<dbReference type="GO" id="GO:0005524">
    <property type="term" value="F:ATP binding"/>
    <property type="evidence" value="ECO:0007669"/>
    <property type="project" value="UniProtKB-KW"/>
</dbReference>
<dbReference type="GO" id="GO:0006355">
    <property type="term" value="P:regulation of DNA-templated transcription"/>
    <property type="evidence" value="ECO:0007669"/>
    <property type="project" value="InterPro"/>
</dbReference>
<evidence type="ECO:0000259" key="4">
    <source>
        <dbReference type="PROSITE" id="PS50043"/>
    </source>
</evidence>
<dbReference type="InterPro" id="IPR003593">
    <property type="entry name" value="AAA+_ATPase"/>
</dbReference>
<dbReference type="EMBL" id="PVMZ01000015">
    <property type="protein sequence ID" value="PRX17532.1"/>
    <property type="molecule type" value="Genomic_DNA"/>
</dbReference>
<evidence type="ECO:0000313" key="5">
    <source>
        <dbReference type="EMBL" id="PRX17532.1"/>
    </source>
</evidence>
<name>A0A2T0K3R1_9ACTN</name>
<dbReference type="SUPFAM" id="SSF52540">
    <property type="entry name" value="P-loop containing nucleoside triphosphate hydrolases"/>
    <property type="match status" value="1"/>
</dbReference>
<dbReference type="SUPFAM" id="SSF46894">
    <property type="entry name" value="C-terminal effector domain of the bipartite response regulators"/>
    <property type="match status" value="1"/>
</dbReference>
<protein>
    <submittedName>
        <fullName evidence="5">Putative ATPase</fullName>
    </submittedName>
</protein>
<gene>
    <name evidence="5" type="ORF">CLV67_11524</name>
</gene>
<evidence type="ECO:0000256" key="2">
    <source>
        <dbReference type="ARBA" id="ARBA00022840"/>
    </source>
</evidence>
<dbReference type="RefSeq" id="WP_106324810.1">
    <property type="nucleotide sequence ID" value="NZ_BOMO01000141.1"/>
</dbReference>
<organism evidence="5 6">
    <name type="scientific">Actinoplanes italicus</name>
    <dbReference type="NCBI Taxonomy" id="113567"/>
    <lineage>
        <taxon>Bacteria</taxon>
        <taxon>Bacillati</taxon>
        <taxon>Actinomycetota</taxon>
        <taxon>Actinomycetes</taxon>
        <taxon>Micromonosporales</taxon>
        <taxon>Micromonosporaceae</taxon>
        <taxon>Actinoplanes</taxon>
    </lineage>
</organism>
<evidence type="ECO:0000256" key="1">
    <source>
        <dbReference type="ARBA" id="ARBA00022741"/>
    </source>
</evidence>
<sequence length="956" mass="99516">MSAYAVDPGRPSGPSDTARLVGRSGEIGRVTALIDAARSGQGGALLLTGEAGIGKSALLEHAARAADGFRIARASGSEFEREFPFAGLHQVCLPLLGLLDAVPAPHSAALRVAFGLADGTPDLLRIGLATLELATAAARERPLLLLVDDAQWLDPASARVLAFLARRLAADPIAMIVAARPAVEPAGERPAAGTPVREKPAAGTPVREKPAAGTPVAGEPVEGVPVAGVPVEGVPVAGVPVMGVPAELDGLPVLAVAGISDDSARELLAARSPFPLDERVRERLVAEASGNPLALLELPRAGGFAPPATSSAPTLVERGFQARLTDLSTDALLLLTAAAADPTGDPGLLWTAAAHLGVDVSQASPEATTTGLAEFATRIRFCHPLARSAVYRAAPADRLRMVHAALAAATDPATAPDRRAWHRALASGGPDDDVAGDLERCASRAQARGGVAAAAVFLERAAALSLDPEQRTARTLAAAQAHADAGHPDTASELLSTVDTGTLDDRRHAEVDMLRGRIAFTRSEDDTGPSLMVRAARRLAVLDPDRSRECFLDAVEMGLFIGRAGGLIGQIVTTVRAEAPAPTAPDVLGALMVLATEGHGAAEPLLRTALDGLWTRRPALASMIAGELWDVPTLTTIAGWLVRTGRETGSPAALRLGLAQTVVGATLAGDLGRALAATAEEQAIAEATGGTPLLYHRLHLAAHRGRRDEMLALADAATRGAGHVTNLHWTLALLHNGLADHPAALAAARRTDAHGHHFLSVPVLPELIEAAVRCDEHALAAEALDDLTERARASGTPSGLGVAASARALLTGVEDHHREAVGLLAESPLVLYRARAHLLYGEWLRRRNRRRDCLEHLRAAHEMFSRSGAEGFARRAAGELRATGERVSARPPGAAHEALTMQEIAVARLVAAGATSKEVAIQLFISKRTVDAHLRTIFRKLGVTARAQLRGHPGLS</sequence>
<dbReference type="SMART" id="SM00421">
    <property type="entry name" value="HTH_LUXR"/>
    <property type="match status" value="1"/>
</dbReference>
<keyword evidence="2" id="KW-0067">ATP-binding</keyword>
<dbReference type="PANTHER" id="PTHR16305">
    <property type="entry name" value="TESTICULAR SOLUBLE ADENYLYL CYCLASE"/>
    <property type="match status" value="1"/>
</dbReference>
<dbReference type="Proteomes" id="UP000239415">
    <property type="component" value="Unassembled WGS sequence"/>
</dbReference>
<feature type="domain" description="HTH luxR-type" evidence="4">
    <location>
        <begin position="892"/>
        <end position="956"/>
    </location>
</feature>
<comment type="caution">
    <text evidence="5">The sequence shown here is derived from an EMBL/GenBank/DDBJ whole genome shotgun (WGS) entry which is preliminary data.</text>
</comment>
<dbReference type="SMART" id="SM00382">
    <property type="entry name" value="AAA"/>
    <property type="match status" value="1"/>
</dbReference>
<dbReference type="OrthoDB" id="3514764at2"/>
<dbReference type="InterPro" id="IPR036388">
    <property type="entry name" value="WH-like_DNA-bd_sf"/>
</dbReference>
<dbReference type="Pfam" id="PF13191">
    <property type="entry name" value="AAA_16"/>
    <property type="match status" value="1"/>
</dbReference>
<feature type="region of interest" description="Disordered" evidence="3">
    <location>
        <begin position="186"/>
        <end position="219"/>
    </location>
</feature>
<dbReference type="InterPro" id="IPR016032">
    <property type="entry name" value="Sig_transdc_resp-reg_C-effctor"/>
</dbReference>
<dbReference type="PANTHER" id="PTHR16305:SF35">
    <property type="entry name" value="TRANSCRIPTIONAL ACTIVATOR DOMAIN"/>
    <property type="match status" value="1"/>
</dbReference>
<dbReference type="PROSITE" id="PS50043">
    <property type="entry name" value="HTH_LUXR_2"/>
    <property type="match status" value="1"/>
</dbReference>
<feature type="compositionally biased region" description="Basic and acidic residues" evidence="3">
    <location>
        <begin position="196"/>
        <end position="210"/>
    </location>
</feature>
<keyword evidence="6" id="KW-1185">Reference proteome</keyword>
<proteinExistence type="predicted"/>